<dbReference type="GO" id="GO:0008757">
    <property type="term" value="F:S-adenosylmethionine-dependent methyltransferase activity"/>
    <property type="evidence" value="ECO:0007669"/>
    <property type="project" value="InterPro"/>
</dbReference>
<dbReference type="Gene3D" id="3.40.50.150">
    <property type="entry name" value="Vaccinia Virus protein VP39"/>
    <property type="match status" value="1"/>
</dbReference>
<evidence type="ECO:0000259" key="1">
    <source>
        <dbReference type="Pfam" id="PF08241"/>
    </source>
</evidence>
<protein>
    <submittedName>
        <fullName evidence="2">Class I SAM-dependent methyltransferase</fullName>
    </submittedName>
</protein>
<keyword evidence="2" id="KW-0808">Transferase</keyword>
<sequence>MPDRPFLAADDALRRALGDISGLDAIDMGAGSGRMTRALCGMGARALGVEPNPAAVAAARAAGGDFLEAAAESTGLPDDCADLVVFSLSLHHARDIPTALTEACRLLRPGGRVVVNEPVAPDPIWPVARFIDDESAVYAEVVAAVAALAASGRVLREAALDFSSKYHVATPDEMLADMTAVDPRRRLDPADRPAFEAAFAEALETDERGPYLPYWERIEVLRYAA</sequence>
<dbReference type="GO" id="GO:0032259">
    <property type="term" value="P:methylation"/>
    <property type="evidence" value="ECO:0007669"/>
    <property type="project" value="UniProtKB-KW"/>
</dbReference>
<keyword evidence="3" id="KW-1185">Reference proteome</keyword>
<dbReference type="AlphaFoldDB" id="A0A8J7SEH7"/>
<dbReference type="RefSeq" id="WP_200611842.1">
    <property type="nucleotide sequence ID" value="NZ_JAEHHL010000009.1"/>
</dbReference>
<comment type="caution">
    <text evidence="2">The sequence shown here is derived from an EMBL/GenBank/DDBJ whole genome shotgun (WGS) entry which is preliminary data.</text>
</comment>
<evidence type="ECO:0000313" key="2">
    <source>
        <dbReference type="EMBL" id="MBK0400667.1"/>
    </source>
</evidence>
<dbReference type="InterPro" id="IPR013216">
    <property type="entry name" value="Methyltransf_11"/>
</dbReference>
<gene>
    <name evidence="2" type="ORF">H0I76_15825</name>
</gene>
<name>A0A8J7SEH7_9RHOB</name>
<dbReference type="InterPro" id="IPR029063">
    <property type="entry name" value="SAM-dependent_MTases_sf"/>
</dbReference>
<dbReference type="CDD" id="cd02440">
    <property type="entry name" value="AdoMet_MTases"/>
    <property type="match status" value="1"/>
</dbReference>
<reference evidence="2" key="1">
    <citation type="submission" date="2020-12" db="EMBL/GenBank/DDBJ databases">
        <title>Bacterial taxonomy.</title>
        <authorList>
            <person name="Pan X."/>
        </authorList>
    </citation>
    <scope>NUCLEOTIDE SEQUENCE</scope>
    <source>
        <strain evidence="2">M0105</strain>
    </source>
</reference>
<keyword evidence="2" id="KW-0489">Methyltransferase</keyword>
<proteinExistence type="predicted"/>
<dbReference type="EMBL" id="JAEHHL010000009">
    <property type="protein sequence ID" value="MBK0400667.1"/>
    <property type="molecule type" value="Genomic_DNA"/>
</dbReference>
<dbReference type="PANTHER" id="PTHR42912:SF93">
    <property type="entry name" value="N6-ADENOSINE-METHYLTRANSFERASE TMT1A"/>
    <property type="match status" value="1"/>
</dbReference>
<feature type="domain" description="Methyltransferase type 11" evidence="1">
    <location>
        <begin position="27"/>
        <end position="115"/>
    </location>
</feature>
<accession>A0A8J7SEH7</accession>
<dbReference type="Pfam" id="PF08241">
    <property type="entry name" value="Methyltransf_11"/>
    <property type="match status" value="1"/>
</dbReference>
<dbReference type="InterPro" id="IPR050508">
    <property type="entry name" value="Methyltransf_Superfamily"/>
</dbReference>
<evidence type="ECO:0000313" key="3">
    <source>
        <dbReference type="Proteomes" id="UP000655420"/>
    </source>
</evidence>
<organism evidence="2 3">
    <name type="scientific">Thermohalobaculum xanthum</name>
    <dbReference type="NCBI Taxonomy" id="2753746"/>
    <lineage>
        <taxon>Bacteria</taxon>
        <taxon>Pseudomonadati</taxon>
        <taxon>Pseudomonadota</taxon>
        <taxon>Alphaproteobacteria</taxon>
        <taxon>Rhodobacterales</taxon>
        <taxon>Paracoccaceae</taxon>
        <taxon>Thermohalobaculum</taxon>
    </lineage>
</organism>
<dbReference type="PANTHER" id="PTHR42912">
    <property type="entry name" value="METHYLTRANSFERASE"/>
    <property type="match status" value="1"/>
</dbReference>
<dbReference type="Proteomes" id="UP000655420">
    <property type="component" value="Unassembled WGS sequence"/>
</dbReference>
<dbReference type="SUPFAM" id="SSF53335">
    <property type="entry name" value="S-adenosyl-L-methionine-dependent methyltransferases"/>
    <property type="match status" value="1"/>
</dbReference>